<dbReference type="GO" id="GO:0005634">
    <property type="term" value="C:nucleus"/>
    <property type="evidence" value="ECO:0007669"/>
    <property type="project" value="TreeGrafter"/>
</dbReference>
<dbReference type="GO" id="GO:0005737">
    <property type="term" value="C:cytoplasm"/>
    <property type="evidence" value="ECO:0007669"/>
    <property type="project" value="TreeGrafter"/>
</dbReference>
<reference evidence="1 2" key="1">
    <citation type="submission" date="2016-10" db="EMBL/GenBank/DDBJ databases">
        <title>Genome sequence of the basidiomycete white-rot fungus Trametes pubescens.</title>
        <authorList>
            <person name="Makela M.R."/>
            <person name="Granchi Z."/>
            <person name="Peng M."/>
            <person name="De Vries R.P."/>
            <person name="Grigoriev I."/>
            <person name="Riley R."/>
            <person name="Hilden K."/>
        </authorList>
    </citation>
    <scope>NUCLEOTIDE SEQUENCE [LARGE SCALE GENOMIC DNA]</scope>
    <source>
        <strain evidence="1 2">FBCC735</strain>
    </source>
</reference>
<dbReference type="AlphaFoldDB" id="A0A1M2W485"/>
<dbReference type="OMA" id="NTQNHGT"/>
<gene>
    <name evidence="1" type="ORF">TRAPUB_8818</name>
</gene>
<evidence type="ECO:0000313" key="2">
    <source>
        <dbReference type="Proteomes" id="UP000184267"/>
    </source>
</evidence>
<sequence>MPPALRPAHETKHIPVLIYPFRTQQFHLAQLDNGATNGSALWLGAQCLSLFFSDNLKRRPSPPGHSDAAFRPRAIELGSGIGLSALALASMGWDVIATDLHDVVSSVLADNISSNISRLPVDSGTVQVRILDWTVPPDRWLWDDPQTIASSEAEKPNHAATQTPILGPPFDLILTSDTIYSPDLVTPLLRALHGLCLASASELRSTPVYLCLERRDPALADHALSEARDSWNFKVERIPHKKLAKALEKSGAHWEKGDWEGVEIWKLTLRA</sequence>
<dbReference type="InterPro" id="IPR029063">
    <property type="entry name" value="SAM-dependent_MTases_sf"/>
</dbReference>
<dbReference type="SUPFAM" id="SSF53335">
    <property type="entry name" value="S-adenosyl-L-methionine-dependent methyltransferases"/>
    <property type="match status" value="1"/>
</dbReference>
<evidence type="ECO:0008006" key="3">
    <source>
        <dbReference type="Google" id="ProtNLM"/>
    </source>
</evidence>
<dbReference type="PANTHER" id="PTHR14614">
    <property type="entry name" value="HEPATOCELLULAR CARCINOMA-ASSOCIATED ANTIGEN"/>
    <property type="match status" value="1"/>
</dbReference>
<organism evidence="1 2">
    <name type="scientific">Trametes pubescens</name>
    <name type="common">White-rot fungus</name>
    <dbReference type="NCBI Taxonomy" id="154538"/>
    <lineage>
        <taxon>Eukaryota</taxon>
        <taxon>Fungi</taxon>
        <taxon>Dikarya</taxon>
        <taxon>Basidiomycota</taxon>
        <taxon>Agaricomycotina</taxon>
        <taxon>Agaricomycetes</taxon>
        <taxon>Polyporales</taxon>
        <taxon>Polyporaceae</taxon>
        <taxon>Trametes</taxon>
    </lineage>
</organism>
<comment type="caution">
    <text evidence="1">The sequence shown here is derived from an EMBL/GenBank/DDBJ whole genome shotgun (WGS) entry which is preliminary data.</text>
</comment>
<protein>
    <recommendedName>
        <fullName evidence="3">Protein-lysine methyltransferase METTL21D</fullName>
    </recommendedName>
</protein>
<dbReference type="Proteomes" id="UP000184267">
    <property type="component" value="Unassembled WGS sequence"/>
</dbReference>
<dbReference type="Gene3D" id="3.40.50.150">
    <property type="entry name" value="Vaccinia Virus protein VP39"/>
    <property type="match status" value="1"/>
</dbReference>
<dbReference type="PANTHER" id="PTHR14614:SF162">
    <property type="entry name" value="EXPRESSED PROTEIN"/>
    <property type="match status" value="1"/>
</dbReference>
<dbReference type="GO" id="GO:0008757">
    <property type="term" value="F:S-adenosylmethionine-dependent methyltransferase activity"/>
    <property type="evidence" value="ECO:0007669"/>
    <property type="project" value="UniProtKB-ARBA"/>
</dbReference>
<dbReference type="InterPro" id="IPR019410">
    <property type="entry name" value="Methyltransf_16"/>
</dbReference>
<dbReference type="OrthoDB" id="194386at2759"/>
<keyword evidence="2" id="KW-1185">Reference proteome</keyword>
<name>A0A1M2W485_TRAPU</name>
<accession>A0A1M2W485</accession>
<dbReference type="EMBL" id="MNAD01000276">
    <property type="protein sequence ID" value="OJT14572.1"/>
    <property type="molecule type" value="Genomic_DNA"/>
</dbReference>
<dbReference type="Pfam" id="PF10294">
    <property type="entry name" value="Methyltransf_16"/>
    <property type="match status" value="1"/>
</dbReference>
<evidence type="ECO:0000313" key="1">
    <source>
        <dbReference type="EMBL" id="OJT14572.1"/>
    </source>
</evidence>
<proteinExistence type="predicted"/>